<dbReference type="AlphaFoldDB" id="A0A3R7LCU4"/>
<gene>
    <name evidence="1" type="ORF">BCY88_17010</name>
</gene>
<sequence>MMQPNQASKTWQETAGNVVVSFVEAVNAFDADKLADLFAQDAHVNDQLRDFWGIDAIGNWIREEIVGMHFSMDVLHARRHFDDLILSAKVAGDFDSTGLPDPMILSFIFYVHTGKIARLIILLTRTEEAEPDIRKASR</sequence>
<evidence type="ECO:0000313" key="2">
    <source>
        <dbReference type="Proteomes" id="UP000283709"/>
    </source>
</evidence>
<comment type="caution">
    <text evidence="1">The sequence shown here is derived from an EMBL/GenBank/DDBJ whole genome shotgun (WGS) entry which is preliminary data.</text>
</comment>
<dbReference type="InterPro" id="IPR032710">
    <property type="entry name" value="NTF2-like_dom_sf"/>
</dbReference>
<evidence type="ECO:0008006" key="3">
    <source>
        <dbReference type="Google" id="ProtNLM"/>
    </source>
</evidence>
<dbReference type="SUPFAM" id="SSF54427">
    <property type="entry name" value="NTF2-like"/>
    <property type="match status" value="1"/>
</dbReference>
<reference evidence="1 2" key="1">
    <citation type="submission" date="2016-07" db="EMBL/GenBank/DDBJ databases">
        <title>Genome analysis of Burkholderia fungorum ES3-20.</title>
        <authorList>
            <person name="Xu D."/>
            <person name="Yao R."/>
            <person name="Zheng S."/>
        </authorList>
    </citation>
    <scope>NUCLEOTIDE SEQUENCE [LARGE SCALE GENOMIC DNA]</scope>
    <source>
        <strain evidence="1 2">ES3-20</strain>
    </source>
</reference>
<name>A0A3R7LCU4_9BURK</name>
<dbReference type="Gene3D" id="3.10.450.50">
    <property type="match status" value="1"/>
</dbReference>
<dbReference type="EMBL" id="MCAS01000003">
    <property type="protein sequence ID" value="RKF49937.1"/>
    <property type="molecule type" value="Genomic_DNA"/>
</dbReference>
<accession>A0A3R7LCU4</accession>
<proteinExistence type="predicted"/>
<dbReference type="Proteomes" id="UP000283709">
    <property type="component" value="Unassembled WGS sequence"/>
</dbReference>
<evidence type="ECO:0000313" key="1">
    <source>
        <dbReference type="EMBL" id="RKF49937.1"/>
    </source>
</evidence>
<organism evidence="1 2">
    <name type="scientific">Paraburkholderia fungorum</name>
    <dbReference type="NCBI Taxonomy" id="134537"/>
    <lineage>
        <taxon>Bacteria</taxon>
        <taxon>Pseudomonadati</taxon>
        <taxon>Pseudomonadota</taxon>
        <taxon>Betaproteobacteria</taxon>
        <taxon>Burkholderiales</taxon>
        <taxon>Burkholderiaceae</taxon>
        <taxon>Paraburkholderia</taxon>
    </lineage>
</organism>
<protein>
    <recommendedName>
        <fullName evidence="3">SnoaL-like domain-containing protein</fullName>
    </recommendedName>
</protein>